<feature type="active site" evidence="2">
    <location>
        <position position="195"/>
    </location>
</feature>
<keyword evidence="2" id="KW-0573">Peptidoglycan synthesis</keyword>
<dbReference type="STRING" id="1234409.C683_0342"/>
<dbReference type="eggNOG" id="COG3442">
    <property type="taxonomic scope" value="Bacteria"/>
</dbReference>
<evidence type="ECO:0000259" key="3">
    <source>
        <dbReference type="Pfam" id="PF07685"/>
    </source>
</evidence>
<dbReference type="CDD" id="cd01750">
    <property type="entry name" value="GATase1_CobQ"/>
    <property type="match status" value="1"/>
</dbReference>
<evidence type="ECO:0000313" key="5">
    <source>
        <dbReference type="Proteomes" id="UP000016057"/>
    </source>
</evidence>
<name>K8ZPU7_9ENTE</name>
<dbReference type="PANTHER" id="PTHR21343:SF9">
    <property type="entry name" value="LIPID II ISOGLUTAMINYL SYNTHASE (GLUTAMINE-HYDROLYZING) SUBUNIT GATD"/>
    <property type="match status" value="1"/>
</dbReference>
<feature type="active site" description="Nucleophile" evidence="2">
    <location>
        <position position="94"/>
    </location>
</feature>
<dbReference type="GO" id="GO:0016740">
    <property type="term" value="F:transferase activity"/>
    <property type="evidence" value="ECO:0007669"/>
    <property type="project" value="UniProtKB-KW"/>
</dbReference>
<comment type="caution">
    <text evidence="4">The sequence shown here is derived from an EMBL/GenBank/DDBJ whole genome shotgun (WGS) entry which is preliminary data.</text>
</comment>
<dbReference type="GO" id="GO:0008360">
    <property type="term" value="P:regulation of cell shape"/>
    <property type="evidence" value="ECO:0007669"/>
    <property type="project" value="UniProtKB-KW"/>
</dbReference>
<comment type="catalytic activity">
    <reaction evidence="2">
        <text>beta-D-GlcNAc-(1-&gt;4)-Mur2Ac(oyl-L-Ala-gamma-D-Glu-L-Lys-D-Ala-D-Ala)-di-trans,octa-cis-undecaprenyl diphosphate + L-glutamine + ATP + H2O = beta-D-GlcNAc-(1-&gt;4)-Mur2Ac(oyl-L-Ala-D-isoglutaminyl-L-Lys-D-Ala-D-Ala)-di-trans,octa-cis-undecaprenyl diphosphate + L-glutamate + ADP + phosphate + H(+)</text>
        <dbReference type="Rhea" id="RHEA:57928"/>
        <dbReference type="ChEBI" id="CHEBI:15377"/>
        <dbReference type="ChEBI" id="CHEBI:15378"/>
        <dbReference type="ChEBI" id="CHEBI:29985"/>
        <dbReference type="ChEBI" id="CHEBI:30616"/>
        <dbReference type="ChEBI" id="CHEBI:43474"/>
        <dbReference type="ChEBI" id="CHEBI:58359"/>
        <dbReference type="ChEBI" id="CHEBI:60033"/>
        <dbReference type="ChEBI" id="CHEBI:62233"/>
        <dbReference type="ChEBI" id="CHEBI:456216"/>
        <dbReference type="EC" id="6.3.5.13"/>
    </reaction>
</comment>
<comment type="function">
    <text evidence="2">The lipid II isoglutaminyl synthase complex catalyzes the formation of alpha-D-isoglutamine in the cell wall lipid II stem peptide. The GatD subunit catalyzes the hydrolysis of glutamine to glutamate and ammonia. The resulting ammonia molecule is channeled to the active site of MurT.</text>
</comment>
<comment type="subunit">
    <text evidence="2">Forms a heterodimer with MurT.</text>
</comment>
<evidence type="ECO:0000313" key="4">
    <source>
        <dbReference type="EMBL" id="EKU27561.1"/>
    </source>
</evidence>
<dbReference type="Pfam" id="PF07685">
    <property type="entry name" value="GATase_3"/>
    <property type="match status" value="1"/>
</dbReference>
<dbReference type="GO" id="GO:0009252">
    <property type="term" value="P:peptidoglycan biosynthetic process"/>
    <property type="evidence" value="ECO:0007669"/>
    <property type="project" value="UniProtKB-UniRule"/>
</dbReference>
<organism evidence="4 5">
    <name type="scientific">Catellicoccus marimammalium M35/04/3</name>
    <dbReference type="NCBI Taxonomy" id="1234409"/>
    <lineage>
        <taxon>Bacteria</taxon>
        <taxon>Bacillati</taxon>
        <taxon>Bacillota</taxon>
        <taxon>Bacilli</taxon>
        <taxon>Lactobacillales</taxon>
        <taxon>Enterococcaceae</taxon>
        <taxon>Catellicoccus</taxon>
    </lineage>
</organism>
<dbReference type="EC" id="6.3.5.13" evidence="2"/>
<comment type="pathway">
    <text evidence="2">Cell wall biogenesis; peptidoglycan biosynthesis.</text>
</comment>
<protein>
    <recommendedName>
        <fullName evidence="2">Lipid II isoglutaminyl synthase (glutamine-hydrolyzing) subunit GatD</fullName>
        <ecNumber evidence="2">6.3.5.13</ecNumber>
    </recommendedName>
    <alternativeName>
        <fullName evidence="2">Lipid II isoglutaminyl synthase glutaminase subunit</fullName>
        <ecNumber evidence="2">3.5.1.2</ecNumber>
    </alternativeName>
</protein>
<comment type="catalytic activity">
    <reaction evidence="2">
        <text>L-glutamine + H2O = L-glutamate + NH4(+)</text>
        <dbReference type="Rhea" id="RHEA:15889"/>
        <dbReference type="ChEBI" id="CHEBI:15377"/>
        <dbReference type="ChEBI" id="CHEBI:28938"/>
        <dbReference type="ChEBI" id="CHEBI:29985"/>
        <dbReference type="ChEBI" id="CHEBI:58359"/>
        <dbReference type="EC" id="3.5.1.2"/>
    </reaction>
</comment>
<dbReference type="InterPro" id="IPR029062">
    <property type="entry name" value="Class_I_gatase-like"/>
</dbReference>
<dbReference type="PATRIC" id="fig|1234409.3.peg.309"/>
<dbReference type="GO" id="GO:0071555">
    <property type="term" value="P:cell wall organization"/>
    <property type="evidence" value="ECO:0007669"/>
    <property type="project" value="UniProtKB-KW"/>
</dbReference>
<keyword evidence="4" id="KW-0808">Transferase</keyword>
<feature type="domain" description="CobB/CobQ-like glutamine amidotransferase" evidence="3">
    <location>
        <begin position="5"/>
        <end position="202"/>
    </location>
</feature>
<keyword evidence="2" id="KW-0436">Ligase</keyword>
<reference evidence="4 5" key="1">
    <citation type="journal article" date="2013" name="Genome Announc.">
        <title>Draft Genome Sequence of Catellicoccus marimammalium, a Novel Species Commonly Found in Gull Feces.</title>
        <authorList>
            <person name="Weigand M.R."/>
            <person name="Ryu H."/>
            <person name="Bozcek L."/>
            <person name="Konstantinidis K.T."/>
            <person name="Santo Domingo J.W."/>
        </authorList>
    </citation>
    <scope>NUCLEOTIDE SEQUENCE [LARGE SCALE GENOMIC DNA]</scope>
    <source>
        <strain evidence="4 5">M35/04/3</strain>
    </source>
</reference>
<dbReference type="Proteomes" id="UP000016057">
    <property type="component" value="Unassembled WGS sequence"/>
</dbReference>
<accession>K8ZPU7</accession>
<keyword evidence="2" id="KW-0133">Cell shape</keyword>
<feature type="binding site" evidence="2">
    <location>
        <position position="131"/>
    </location>
    <ligand>
        <name>substrate</name>
    </ligand>
</feature>
<dbReference type="RefSeq" id="WP_009488763.1">
    <property type="nucleotide sequence ID" value="NZ_AMYT01000011.1"/>
</dbReference>
<dbReference type="GO" id="GO:0140282">
    <property type="term" value="F:carbon-nitrogen ligase activity on lipid II"/>
    <property type="evidence" value="ECO:0007669"/>
    <property type="project" value="UniProtKB-UniRule"/>
</dbReference>
<dbReference type="PANTHER" id="PTHR21343">
    <property type="entry name" value="DETHIOBIOTIN SYNTHETASE"/>
    <property type="match status" value="1"/>
</dbReference>
<evidence type="ECO:0000256" key="2">
    <source>
        <dbReference type="HAMAP-Rule" id="MF_02213"/>
    </source>
</evidence>
<dbReference type="SUPFAM" id="SSF52317">
    <property type="entry name" value="Class I glutamine amidotransferase-like"/>
    <property type="match status" value="1"/>
</dbReference>
<dbReference type="GO" id="GO:0009236">
    <property type="term" value="P:cobalamin biosynthetic process"/>
    <property type="evidence" value="ECO:0007669"/>
    <property type="project" value="InterPro"/>
</dbReference>
<proteinExistence type="inferred from homology"/>
<keyword evidence="5" id="KW-1185">Reference proteome</keyword>
<keyword evidence="2" id="KW-0961">Cell wall biogenesis/degradation</keyword>
<dbReference type="HAMAP" id="MF_02213">
    <property type="entry name" value="Lipid_II_synth_GatD"/>
    <property type="match status" value="1"/>
</dbReference>
<dbReference type="OrthoDB" id="9782045at2"/>
<keyword evidence="2" id="KW-0378">Hydrolase</keyword>
<sequence>MKELRICHLYGNLMNTYGDIGNILVMEYYCKKMGITTTYDLISLEDDFDPNAYDFVLFGGGQDYEQSVIAKDLQTKKAPLTTYIENGGALLAVCGGYQLLGQYYVTADGTKIDGIGALSHYTRSQAENEDRLIGNVKIYNDDFKEEYIGFENHGGRTYLGDDEKPLGKILEGNGNNGTDGGEGVIYKNTFGTYFHGPILARNENLAVRMINIAMKQRYGAEYTEIPFEDVK</sequence>
<dbReference type="AlphaFoldDB" id="K8ZPU7"/>
<dbReference type="InterPro" id="IPR011698">
    <property type="entry name" value="GATase_3"/>
</dbReference>
<gene>
    <name evidence="2" type="primary">gatD</name>
    <name evidence="4" type="ORF">C683_0342</name>
</gene>
<dbReference type="EC" id="3.5.1.2" evidence="2"/>
<comment type="similarity">
    <text evidence="2">Belongs to the CobB/CobQ family. GatD subfamily.</text>
</comment>
<dbReference type="InterPro" id="IPR033949">
    <property type="entry name" value="CobQ_GATase1"/>
</dbReference>
<evidence type="ECO:0000256" key="1">
    <source>
        <dbReference type="ARBA" id="ARBA00022962"/>
    </source>
</evidence>
<keyword evidence="1 2" id="KW-0315">Glutamine amidotransferase</keyword>
<dbReference type="Gene3D" id="3.40.50.880">
    <property type="match status" value="1"/>
</dbReference>
<dbReference type="EMBL" id="AMYT01000011">
    <property type="protein sequence ID" value="EKU27561.1"/>
    <property type="molecule type" value="Genomic_DNA"/>
</dbReference>
<dbReference type="PROSITE" id="PS51274">
    <property type="entry name" value="GATASE_COBBQ"/>
    <property type="match status" value="1"/>
</dbReference>
<dbReference type="InterPro" id="IPR043702">
    <property type="entry name" value="Lipid_II_synth_GatD"/>
</dbReference>
<dbReference type="UniPathway" id="UPA00219"/>
<dbReference type="GO" id="GO:0004359">
    <property type="term" value="F:glutaminase activity"/>
    <property type="evidence" value="ECO:0007669"/>
    <property type="project" value="UniProtKB-UniRule"/>
</dbReference>